<dbReference type="AlphaFoldDB" id="A0A2U1IV92"/>
<proteinExistence type="predicted"/>
<dbReference type="EMBL" id="MBFU01001155">
    <property type="protein sequence ID" value="PVZ96717.1"/>
    <property type="molecule type" value="Genomic_DNA"/>
</dbReference>
<name>A0A2U1IV92_SMIAN</name>
<dbReference type="Proteomes" id="UP000245591">
    <property type="component" value="Unassembled WGS sequence"/>
</dbReference>
<accession>A0A2U1IV92</accession>
<evidence type="ECO:0000313" key="1">
    <source>
        <dbReference type="EMBL" id="PVZ96717.1"/>
    </source>
</evidence>
<protein>
    <submittedName>
        <fullName evidence="1">Uncharacterized protein</fullName>
    </submittedName>
</protein>
<comment type="caution">
    <text evidence="1">The sequence shown here is derived from an EMBL/GenBank/DDBJ whole genome shotgun (WGS) entry which is preliminary data.</text>
</comment>
<organism evidence="1 2">
    <name type="scientific">Smittium angustum</name>
    <dbReference type="NCBI Taxonomy" id="133377"/>
    <lineage>
        <taxon>Eukaryota</taxon>
        <taxon>Fungi</taxon>
        <taxon>Fungi incertae sedis</taxon>
        <taxon>Zoopagomycota</taxon>
        <taxon>Kickxellomycotina</taxon>
        <taxon>Harpellomycetes</taxon>
        <taxon>Harpellales</taxon>
        <taxon>Legeriomycetaceae</taxon>
        <taxon>Smittium</taxon>
    </lineage>
</organism>
<keyword evidence="2" id="KW-1185">Reference proteome</keyword>
<evidence type="ECO:0000313" key="2">
    <source>
        <dbReference type="Proteomes" id="UP000245591"/>
    </source>
</evidence>
<reference evidence="1 2" key="1">
    <citation type="journal article" date="2018" name="MBio">
        <title>Comparative Genomics Reveals the Core Gene Toolbox for the Fungus-Insect Symbiosis.</title>
        <authorList>
            <person name="Wang Y."/>
            <person name="Stata M."/>
            <person name="Wang W."/>
            <person name="Stajich J.E."/>
            <person name="White M.M."/>
            <person name="Moncalvo J.M."/>
        </authorList>
    </citation>
    <scope>NUCLEOTIDE SEQUENCE [LARGE SCALE GENOMIC DNA]</scope>
    <source>
        <strain evidence="1 2">AUS-126-30</strain>
    </source>
</reference>
<gene>
    <name evidence="1" type="ORF">BB558_007360</name>
</gene>
<sequence length="174" mass="20625">MFQIGFKEDNWNEPIVELNNSDLERFLKLKDSFELYTKSSKDKIVIIWNQINISSLENLVMVLKPIQETVEKLSANNSNIFIGNVAYQYIYINLDKLNTDISKSMLNSIFVHFKKRRNVKAASGIRLLELKRIPEDLYVNNVKMLEYLEKSEIHRTFKLNKEHHKHLQYHKIAL</sequence>